<dbReference type="EMBL" id="BMKR01000013">
    <property type="protein sequence ID" value="GGF86522.1"/>
    <property type="molecule type" value="Genomic_DNA"/>
</dbReference>
<name>A0A917FKF5_9BACL</name>
<organism evidence="1 2">
    <name type="scientific">Paenibacillus albidus</name>
    <dbReference type="NCBI Taxonomy" id="2041023"/>
    <lineage>
        <taxon>Bacteria</taxon>
        <taxon>Bacillati</taxon>
        <taxon>Bacillota</taxon>
        <taxon>Bacilli</taxon>
        <taxon>Bacillales</taxon>
        <taxon>Paenibacillaceae</taxon>
        <taxon>Paenibacillus</taxon>
    </lineage>
</organism>
<reference evidence="1" key="2">
    <citation type="submission" date="2020-09" db="EMBL/GenBank/DDBJ databases">
        <authorList>
            <person name="Sun Q."/>
            <person name="Zhou Y."/>
        </authorList>
    </citation>
    <scope>NUCLEOTIDE SEQUENCE</scope>
    <source>
        <strain evidence="1">CGMCC 1.16134</strain>
    </source>
</reference>
<comment type="caution">
    <text evidence="1">The sequence shown here is derived from an EMBL/GenBank/DDBJ whole genome shotgun (WGS) entry which is preliminary data.</text>
</comment>
<protein>
    <submittedName>
        <fullName evidence="1">Uncharacterized protein</fullName>
    </submittedName>
</protein>
<sequence>MSKYDLNKVGTEDLQARIDEVIDCTIDEKRLVGAVVRVALKSKSGGNSQ</sequence>
<dbReference type="RefSeq" id="WP_189027006.1">
    <property type="nucleotide sequence ID" value="NZ_BMKR01000013.1"/>
</dbReference>
<proteinExistence type="predicted"/>
<dbReference type="Proteomes" id="UP000637643">
    <property type="component" value="Unassembled WGS sequence"/>
</dbReference>
<keyword evidence="2" id="KW-1185">Reference proteome</keyword>
<accession>A0A917FKF5</accession>
<reference evidence="1" key="1">
    <citation type="journal article" date="2014" name="Int. J. Syst. Evol. Microbiol.">
        <title>Complete genome sequence of Corynebacterium casei LMG S-19264T (=DSM 44701T), isolated from a smear-ripened cheese.</title>
        <authorList>
            <consortium name="US DOE Joint Genome Institute (JGI-PGF)"/>
            <person name="Walter F."/>
            <person name="Albersmeier A."/>
            <person name="Kalinowski J."/>
            <person name="Ruckert C."/>
        </authorList>
    </citation>
    <scope>NUCLEOTIDE SEQUENCE</scope>
    <source>
        <strain evidence="1">CGMCC 1.16134</strain>
    </source>
</reference>
<evidence type="ECO:0000313" key="2">
    <source>
        <dbReference type="Proteomes" id="UP000637643"/>
    </source>
</evidence>
<evidence type="ECO:0000313" key="1">
    <source>
        <dbReference type="EMBL" id="GGF86522.1"/>
    </source>
</evidence>
<dbReference type="AlphaFoldDB" id="A0A917FKF5"/>
<gene>
    <name evidence="1" type="ORF">GCM10010912_34790</name>
</gene>